<name>A0ABC8TDE9_9AQUA</name>
<feature type="region of interest" description="Disordered" evidence="1">
    <location>
        <begin position="1"/>
        <end position="84"/>
    </location>
</feature>
<accession>A0ABC8TDE9</accession>
<gene>
    <name evidence="2" type="ORF">ILEXP_LOCUS36647</name>
</gene>
<sequence length="188" mass="20300">MESKPVIVAKATSDYSQGKMECNPVTTAKSTSADSSSPSPVEIVDGNSSPQKIENTPVTTAEATNGDSLSSDEEAPRKGRRHFEVSDIVADADANTTTTNNNKVVSMLAERLCVGLKHFSEKQKEGRGGDREKYLEHCNVALLVTVALKGVCSALVRGRVFAKKRNGERVFAHRGKKGRGLLGCWWCC</sequence>
<feature type="compositionally biased region" description="Low complexity" evidence="1">
    <location>
        <begin position="26"/>
        <end position="40"/>
    </location>
</feature>
<evidence type="ECO:0000256" key="1">
    <source>
        <dbReference type="SAM" id="MobiDB-lite"/>
    </source>
</evidence>
<dbReference type="AlphaFoldDB" id="A0ABC8TDE9"/>
<protein>
    <submittedName>
        <fullName evidence="2">Uncharacterized protein</fullName>
    </submittedName>
</protein>
<proteinExistence type="predicted"/>
<dbReference type="EMBL" id="CAUOFW020004824">
    <property type="protein sequence ID" value="CAK9167379.1"/>
    <property type="molecule type" value="Genomic_DNA"/>
</dbReference>
<evidence type="ECO:0000313" key="2">
    <source>
        <dbReference type="EMBL" id="CAK9167379.1"/>
    </source>
</evidence>
<dbReference type="Proteomes" id="UP001642360">
    <property type="component" value="Unassembled WGS sequence"/>
</dbReference>
<feature type="compositionally biased region" description="Basic and acidic residues" evidence="1">
    <location>
        <begin position="74"/>
        <end position="84"/>
    </location>
</feature>
<feature type="compositionally biased region" description="Polar residues" evidence="1">
    <location>
        <begin position="46"/>
        <end position="69"/>
    </location>
</feature>
<comment type="caution">
    <text evidence="2">The sequence shown here is derived from an EMBL/GenBank/DDBJ whole genome shotgun (WGS) entry which is preliminary data.</text>
</comment>
<keyword evidence="3" id="KW-1185">Reference proteome</keyword>
<organism evidence="2 3">
    <name type="scientific">Ilex paraguariensis</name>
    <name type="common">yerba mate</name>
    <dbReference type="NCBI Taxonomy" id="185542"/>
    <lineage>
        <taxon>Eukaryota</taxon>
        <taxon>Viridiplantae</taxon>
        <taxon>Streptophyta</taxon>
        <taxon>Embryophyta</taxon>
        <taxon>Tracheophyta</taxon>
        <taxon>Spermatophyta</taxon>
        <taxon>Magnoliopsida</taxon>
        <taxon>eudicotyledons</taxon>
        <taxon>Gunneridae</taxon>
        <taxon>Pentapetalae</taxon>
        <taxon>asterids</taxon>
        <taxon>campanulids</taxon>
        <taxon>Aquifoliales</taxon>
        <taxon>Aquifoliaceae</taxon>
        <taxon>Ilex</taxon>
    </lineage>
</organism>
<reference evidence="2 3" key="1">
    <citation type="submission" date="2024-02" db="EMBL/GenBank/DDBJ databases">
        <authorList>
            <person name="Vignale AGUSTIN F."/>
            <person name="Sosa J E."/>
            <person name="Modenutti C."/>
        </authorList>
    </citation>
    <scope>NUCLEOTIDE SEQUENCE [LARGE SCALE GENOMIC DNA]</scope>
</reference>
<evidence type="ECO:0000313" key="3">
    <source>
        <dbReference type="Proteomes" id="UP001642360"/>
    </source>
</evidence>